<dbReference type="EMBL" id="CAJVPW010002615">
    <property type="protein sequence ID" value="CAG8510036.1"/>
    <property type="molecule type" value="Genomic_DNA"/>
</dbReference>
<organism evidence="1 2">
    <name type="scientific">Cetraspora pellucida</name>
    <dbReference type="NCBI Taxonomy" id="1433469"/>
    <lineage>
        <taxon>Eukaryota</taxon>
        <taxon>Fungi</taxon>
        <taxon>Fungi incertae sedis</taxon>
        <taxon>Mucoromycota</taxon>
        <taxon>Glomeromycotina</taxon>
        <taxon>Glomeromycetes</taxon>
        <taxon>Diversisporales</taxon>
        <taxon>Gigasporaceae</taxon>
        <taxon>Cetraspora</taxon>
    </lineage>
</organism>
<evidence type="ECO:0000313" key="1">
    <source>
        <dbReference type="EMBL" id="CAG8510036.1"/>
    </source>
</evidence>
<sequence length="505" mass="58970">MASKIFMGDMPELMENILDNLKNEFYSLYSCALVSRHWCKISIPILWQDPFSLYKNSLFISKYFSPFGEDEKFILKYMKNAEISKTLFDYARFLKVLDLYNLENNVKNWIDFHRPYMNSPDYGASIYHIINILLKIFIESGATLHKLELYFSEYIEIKPEVFHSLERNEQFLSRLKDLTLSVISELCADNATALLKVLAKTTTKINTLKLDEFYSYYEPQVFHSLICIINSQEQLRRFIIIGDNSIEFPAKFHGIILALESQKQSLQEVIVQGCICNAEFKVLMKCENLEILRIRNCKYAELLALSSYKSSTLEIVDSPINTSNMALIFEKFGTFLQRLKLGSDNEMVLKRSSLLALKSFCPNITYLNISYIEFSTQLLDLIGNLQKLQFLTLRYLWYIDDVAEEQVMLFAEMLPLTLQYLDLRDCFLNSYIDILLSNCYAPLKKLLIYRLDNEKKAKALIEFSIRKRTLNYVAVSRHSYLNNDLKNTMKEYVTLVPYGCIDVDC</sequence>
<proteinExistence type="predicted"/>
<reference evidence="1" key="1">
    <citation type="submission" date="2021-06" db="EMBL/GenBank/DDBJ databases">
        <authorList>
            <person name="Kallberg Y."/>
            <person name="Tangrot J."/>
            <person name="Rosling A."/>
        </authorList>
    </citation>
    <scope>NUCLEOTIDE SEQUENCE</scope>
    <source>
        <strain evidence="1">28 12/20/2015</strain>
    </source>
</reference>
<keyword evidence="2" id="KW-1185">Reference proteome</keyword>
<evidence type="ECO:0000313" key="2">
    <source>
        <dbReference type="Proteomes" id="UP000789366"/>
    </source>
</evidence>
<gene>
    <name evidence="1" type="ORF">SPELUC_LOCUS3435</name>
</gene>
<protein>
    <submittedName>
        <fullName evidence="1">11347_t:CDS:1</fullName>
    </submittedName>
</protein>
<comment type="caution">
    <text evidence="1">The sequence shown here is derived from an EMBL/GenBank/DDBJ whole genome shotgun (WGS) entry which is preliminary data.</text>
</comment>
<name>A0ACA9L5F7_9GLOM</name>
<dbReference type="Proteomes" id="UP000789366">
    <property type="component" value="Unassembled WGS sequence"/>
</dbReference>
<accession>A0ACA9L5F7</accession>